<evidence type="ECO:0000313" key="3">
    <source>
        <dbReference type="EMBL" id="KTC81037.1"/>
    </source>
</evidence>
<evidence type="ECO:0000256" key="2">
    <source>
        <dbReference type="ARBA" id="ARBA00023134"/>
    </source>
</evidence>
<dbReference type="Pfam" id="PF00071">
    <property type="entry name" value="Ras"/>
    <property type="match status" value="1"/>
</dbReference>
<dbReference type="STRING" id="28084.Lche_3057"/>
<dbReference type="AlphaFoldDB" id="A0A0W0SD97"/>
<dbReference type="PROSITE" id="PS51420">
    <property type="entry name" value="RHO"/>
    <property type="match status" value="1"/>
</dbReference>
<dbReference type="SMART" id="SM00173">
    <property type="entry name" value="RAS"/>
    <property type="match status" value="1"/>
</dbReference>
<dbReference type="SMART" id="SM00174">
    <property type="entry name" value="RHO"/>
    <property type="match status" value="1"/>
</dbReference>
<evidence type="ECO:0000256" key="1">
    <source>
        <dbReference type="ARBA" id="ARBA00022741"/>
    </source>
</evidence>
<dbReference type="InterPro" id="IPR027417">
    <property type="entry name" value="P-loop_NTPase"/>
</dbReference>
<gene>
    <name evidence="3" type="ORF">Lche_3057</name>
    <name evidence="4" type="ORF">NCTC11976_00516</name>
</gene>
<dbReference type="SMART" id="SM00176">
    <property type="entry name" value="RAN"/>
    <property type="match status" value="1"/>
</dbReference>
<dbReference type="PATRIC" id="fig|28084.5.peg.3317"/>
<accession>A0A0W0SD97</accession>
<dbReference type="EMBL" id="LNXW01000013">
    <property type="protein sequence ID" value="KTC81037.1"/>
    <property type="molecule type" value="Genomic_DNA"/>
</dbReference>
<dbReference type="InterPro" id="IPR001806">
    <property type="entry name" value="Small_GTPase"/>
</dbReference>
<reference evidence="3 5" key="1">
    <citation type="submission" date="2015-11" db="EMBL/GenBank/DDBJ databases">
        <title>Genomic analysis of 38 Legionella species identifies large and diverse effector repertoires.</title>
        <authorList>
            <person name="Burstein D."/>
            <person name="Amaro F."/>
            <person name="Zusman T."/>
            <person name="Lifshitz Z."/>
            <person name="Cohen O."/>
            <person name="Gilbert J.A."/>
            <person name="Pupko T."/>
            <person name="Shuman H.A."/>
            <person name="Segal G."/>
        </authorList>
    </citation>
    <scope>NUCLEOTIDE SEQUENCE [LARGE SCALE GENOMIC DNA]</scope>
    <source>
        <strain evidence="3 5">ORW</strain>
    </source>
</reference>
<keyword evidence="6" id="KW-1185">Reference proteome</keyword>
<dbReference type="EMBL" id="LR134173">
    <property type="protein sequence ID" value="VEB33792.1"/>
    <property type="molecule type" value="Genomic_DNA"/>
</dbReference>
<dbReference type="InterPro" id="IPR050227">
    <property type="entry name" value="Rab"/>
</dbReference>
<dbReference type="SUPFAM" id="SSF52540">
    <property type="entry name" value="P-loop containing nucleoside triphosphate hydrolases"/>
    <property type="match status" value="1"/>
</dbReference>
<evidence type="ECO:0000313" key="4">
    <source>
        <dbReference type="EMBL" id="VEB33792.1"/>
    </source>
</evidence>
<sequence length="310" mass="35278">MEHKREYDEHFKVILLGDNAVGKSSLMHTYCGGTLYPFDEYMSTIGVDQKIQSINAFNKKIQLRIWDASGAPRLQKVVDSYFRTVDGALVCFDLSQKGSLQNTKAYIERLRATKKNVPILLVGCKADITHRREIPTEQAQQLADELGIDYLEVSALKKANIEQPFTHILEQIYISKQLNKVKPTLEAYFHEYLKLTNPRNLAGFFIEQGLLLSKGDEKLQEEFKTHFKQLYDFKNVEELVAFCRKASELMERGSEFYKRDNPVLSGFVSSPLTKIVKQTLNVLTNVLGEMLGLAAAKELISQKSTMANVL</sequence>
<evidence type="ECO:0000313" key="5">
    <source>
        <dbReference type="Proteomes" id="UP000054921"/>
    </source>
</evidence>
<dbReference type="GO" id="GO:0005525">
    <property type="term" value="F:GTP binding"/>
    <property type="evidence" value="ECO:0007669"/>
    <property type="project" value="UniProtKB-KW"/>
</dbReference>
<dbReference type="Gene3D" id="3.40.50.300">
    <property type="entry name" value="P-loop containing nucleotide triphosphate hydrolases"/>
    <property type="match status" value="1"/>
</dbReference>
<keyword evidence="2" id="KW-0342">GTP-binding</keyword>
<dbReference type="PANTHER" id="PTHR47977">
    <property type="entry name" value="RAS-RELATED PROTEIN RAB"/>
    <property type="match status" value="1"/>
</dbReference>
<dbReference type="Proteomes" id="UP000054921">
    <property type="component" value="Unassembled WGS sequence"/>
</dbReference>
<name>A0A0W0SD97_9GAMM</name>
<dbReference type="CDD" id="cd00154">
    <property type="entry name" value="Rab"/>
    <property type="match status" value="1"/>
</dbReference>
<dbReference type="PROSITE" id="PS51419">
    <property type="entry name" value="RAB"/>
    <property type="match status" value="1"/>
</dbReference>
<keyword evidence="1" id="KW-0547">Nucleotide-binding</keyword>
<proteinExistence type="predicted"/>
<organism evidence="3 5">
    <name type="scientific">Legionella cherrii</name>
    <dbReference type="NCBI Taxonomy" id="28084"/>
    <lineage>
        <taxon>Bacteria</taxon>
        <taxon>Pseudomonadati</taxon>
        <taxon>Pseudomonadota</taxon>
        <taxon>Gammaproteobacteria</taxon>
        <taxon>Legionellales</taxon>
        <taxon>Legionellaceae</taxon>
        <taxon>Legionella</taxon>
    </lineage>
</organism>
<dbReference type="InterPro" id="IPR005225">
    <property type="entry name" value="Small_GTP-bd"/>
</dbReference>
<dbReference type="SMART" id="SM00175">
    <property type="entry name" value="RAB"/>
    <property type="match status" value="1"/>
</dbReference>
<dbReference type="GO" id="GO:0003924">
    <property type="term" value="F:GTPase activity"/>
    <property type="evidence" value="ECO:0007669"/>
    <property type="project" value="InterPro"/>
</dbReference>
<dbReference type="PROSITE" id="PS51421">
    <property type="entry name" value="RAS"/>
    <property type="match status" value="1"/>
</dbReference>
<dbReference type="FunFam" id="3.40.50.300:FF:001447">
    <property type="entry name" value="Ras-related protein Rab-1B"/>
    <property type="match status" value="1"/>
</dbReference>
<protein>
    <submittedName>
        <fullName evidence="3">Ras family GTPase</fullName>
    </submittedName>
</protein>
<reference evidence="4 6" key="2">
    <citation type="submission" date="2018-12" db="EMBL/GenBank/DDBJ databases">
        <authorList>
            <consortium name="Pathogen Informatics"/>
        </authorList>
    </citation>
    <scope>NUCLEOTIDE SEQUENCE [LARGE SCALE GENOMIC DNA]</scope>
    <source>
        <strain evidence="4 6">NCTC11976</strain>
    </source>
</reference>
<dbReference type="NCBIfam" id="TIGR00231">
    <property type="entry name" value="small_GTP"/>
    <property type="match status" value="1"/>
</dbReference>
<evidence type="ECO:0000313" key="6">
    <source>
        <dbReference type="Proteomes" id="UP000277577"/>
    </source>
</evidence>
<dbReference type="RefSeq" id="WP_028381575.1">
    <property type="nucleotide sequence ID" value="NZ_CAAAIT010000006.1"/>
</dbReference>
<dbReference type="OrthoDB" id="5652423at2"/>
<dbReference type="Proteomes" id="UP000277577">
    <property type="component" value="Chromosome"/>
</dbReference>
<dbReference type="PRINTS" id="PR00449">
    <property type="entry name" value="RASTRNSFRMNG"/>
</dbReference>